<dbReference type="NCBIfam" id="TIGR04029">
    <property type="entry name" value="CMD_Avi_7170"/>
    <property type="match status" value="1"/>
</dbReference>
<dbReference type="SUPFAM" id="SSF69118">
    <property type="entry name" value="AhpD-like"/>
    <property type="match status" value="1"/>
</dbReference>
<dbReference type="AlphaFoldDB" id="A0A1R4K6N4"/>
<evidence type="ECO:0000313" key="1">
    <source>
        <dbReference type="EMBL" id="SJN39683.1"/>
    </source>
</evidence>
<sequence>MSDIDVIDEILAIAPGDRLDAVRSVRPQARENAQRSYEALFEPVAIGGVSLADRAVVAAFTSALLRESDLAEFYRAAAVDHGAADLLAALDAAVAESAVVGPYGAYRESGLAAESTGGLRWQPGPELESVLGVRLARILAHAHLLVFRPREASAAALHSLLDAGWSTTDVVTLSQLVAFVNFQARVVIGLRALQRDIEKEQR</sequence>
<organism evidence="1 2">
    <name type="scientific">Mycetocola reblochoni REB411</name>
    <dbReference type="NCBI Taxonomy" id="1255698"/>
    <lineage>
        <taxon>Bacteria</taxon>
        <taxon>Bacillati</taxon>
        <taxon>Actinomycetota</taxon>
        <taxon>Actinomycetes</taxon>
        <taxon>Micrococcales</taxon>
        <taxon>Microbacteriaceae</taxon>
        <taxon>Mycetocola</taxon>
    </lineage>
</organism>
<protein>
    <recommendedName>
        <fullName evidence="3">CMD domain protein</fullName>
    </recommendedName>
</protein>
<dbReference type="InterPro" id="IPR029032">
    <property type="entry name" value="AhpD-like"/>
</dbReference>
<name>A0A1R4K6N4_9MICO</name>
<keyword evidence="2" id="KW-1185">Reference proteome</keyword>
<dbReference type="InterPro" id="IPR023982">
    <property type="entry name" value="CHP04029_CMD-like"/>
</dbReference>
<proteinExistence type="predicted"/>
<dbReference type="EMBL" id="FUKR01000066">
    <property type="protein sequence ID" value="SJN39683.1"/>
    <property type="molecule type" value="Genomic_DNA"/>
</dbReference>
<dbReference type="RefSeq" id="WP_087138312.1">
    <property type="nucleotide sequence ID" value="NZ_FUKR01000066.1"/>
</dbReference>
<evidence type="ECO:0000313" key="2">
    <source>
        <dbReference type="Proteomes" id="UP000196778"/>
    </source>
</evidence>
<evidence type="ECO:0008006" key="3">
    <source>
        <dbReference type="Google" id="ProtNLM"/>
    </source>
</evidence>
<reference evidence="2" key="1">
    <citation type="submission" date="2017-02" db="EMBL/GenBank/DDBJ databases">
        <authorList>
            <person name="Dridi B."/>
        </authorList>
    </citation>
    <scope>NUCLEOTIDE SEQUENCE [LARGE SCALE GENOMIC DNA]</scope>
    <source>
        <strain evidence="2">EB411</strain>
    </source>
</reference>
<accession>A0A1R4K6N4</accession>
<dbReference type="Proteomes" id="UP000196778">
    <property type="component" value="Unassembled WGS sequence"/>
</dbReference>
<gene>
    <name evidence="1" type="ORF">FM119_11555</name>
</gene>
<dbReference type="Gene3D" id="1.20.1290.10">
    <property type="entry name" value="AhpD-like"/>
    <property type="match status" value="1"/>
</dbReference>
<dbReference type="OrthoDB" id="8718286at2"/>